<proteinExistence type="predicted"/>
<dbReference type="AlphaFoldDB" id="A0A6M3ITM9"/>
<sequence>MEILKSEWKPSDMGIISTGNMVYPGSLHLLVDDVPKVIFKKMGSFFYGEKDGYVRLYKHEKGTTDGFGGRTITLNIEGVGEMDFKGCLWDPFSISDDIPKFFCVGITTDPGVFERGHTYTAGKITWELAMEIIDSLGVDVKLRRF</sequence>
<reference evidence="1" key="1">
    <citation type="submission" date="2020-03" db="EMBL/GenBank/DDBJ databases">
        <title>The deep terrestrial virosphere.</title>
        <authorList>
            <person name="Holmfeldt K."/>
            <person name="Nilsson E."/>
            <person name="Simone D."/>
            <person name="Lopez-Fernandez M."/>
            <person name="Wu X."/>
            <person name="de Brujin I."/>
            <person name="Lundin D."/>
            <person name="Andersson A."/>
            <person name="Bertilsson S."/>
            <person name="Dopson M."/>
        </authorList>
    </citation>
    <scope>NUCLEOTIDE SEQUENCE</scope>
    <source>
        <strain evidence="1">MM415B01121</strain>
    </source>
</reference>
<dbReference type="EMBL" id="MT141407">
    <property type="protein sequence ID" value="QJA60395.1"/>
    <property type="molecule type" value="Genomic_DNA"/>
</dbReference>
<protein>
    <submittedName>
        <fullName evidence="1">Uncharacterized protein</fullName>
    </submittedName>
</protein>
<name>A0A6M3ITM9_9ZZZZ</name>
<accession>A0A6M3ITM9</accession>
<organism evidence="1">
    <name type="scientific">viral metagenome</name>
    <dbReference type="NCBI Taxonomy" id="1070528"/>
    <lineage>
        <taxon>unclassified sequences</taxon>
        <taxon>metagenomes</taxon>
        <taxon>organismal metagenomes</taxon>
    </lineage>
</organism>
<evidence type="ECO:0000313" key="1">
    <source>
        <dbReference type="EMBL" id="QJA60395.1"/>
    </source>
</evidence>
<gene>
    <name evidence="1" type="ORF">MM415B01121_0013</name>
</gene>